<dbReference type="FunFam" id="3.20.20.100:FF:000033">
    <property type="entry name" value="Aldo/keto reductase"/>
    <property type="match status" value="1"/>
</dbReference>
<protein>
    <submittedName>
        <fullName evidence="2">Aldo/keto reductase</fullName>
    </submittedName>
</protein>
<dbReference type="RefSeq" id="WP_000747220.1">
    <property type="nucleotide sequence ID" value="NZ_CP064875.1"/>
</dbReference>
<comment type="caution">
    <text evidence="2">The sequence shown here is derived from an EMBL/GenBank/DDBJ whole genome shotgun (WGS) entry which is preliminary data.</text>
</comment>
<dbReference type="AlphaFoldDB" id="A0A2B6QJV9"/>
<dbReference type="Pfam" id="PF00248">
    <property type="entry name" value="Aldo_ket_red"/>
    <property type="match status" value="1"/>
</dbReference>
<proteinExistence type="predicted"/>
<dbReference type="GO" id="GO:0016491">
    <property type="term" value="F:oxidoreductase activity"/>
    <property type="evidence" value="ECO:0007669"/>
    <property type="project" value="InterPro"/>
</dbReference>
<dbReference type="GeneID" id="64185412"/>
<evidence type="ECO:0000259" key="1">
    <source>
        <dbReference type="Pfam" id="PF00248"/>
    </source>
</evidence>
<dbReference type="EMBL" id="NUBY01000012">
    <property type="protein sequence ID" value="PEQ09616.1"/>
    <property type="molecule type" value="Genomic_DNA"/>
</dbReference>
<sequence length="304" mass="34651">MKKRQLGNSDLFVTEMGLGCMSLGTSETEAMRIIDEAIDLGINFFDTADLYDYGLNEEFVGKALKGKRDQIVLTTKVGNRWTEEKNGWAWDPSKAYIKAEVKESLRRLQTDYIDLYQLHGGTLEDPIDETIEAFEELKKEGIIRHYGISSIRPNVIREYAKRSNIVSVLMEYSLLNRRPEEWFPLLNEHQISVIARGPLAKGILTDNNARKIERVKEKDYLSYSYDELNTTLGSVKEVIGEKSLTGTAIHYCLHNETVAAVIPGASSIQQLQINVHACQQLPVTKEEYIQLQKIVKHDSYALHR</sequence>
<name>A0A2B6QJV9_9BACI</name>
<dbReference type="PANTHER" id="PTHR43312:SF1">
    <property type="entry name" value="NADP-DEPENDENT OXIDOREDUCTASE DOMAIN-CONTAINING PROTEIN"/>
    <property type="match status" value="1"/>
</dbReference>
<dbReference type="InterPro" id="IPR036812">
    <property type="entry name" value="NAD(P)_OxRdtase_dom_sf"/>
</dbReference>
<dbReference type="PANTHER" id="PTHR43312">
    <property type="entry name" value="D-THREO-ALDOSE 1-DEHYDROGENASE"/>
    <property type="match status" value="1"/>
</dbReference>
<gene>
    <name evidence="2" type="ORF">CN585_03980</name>
</gene>
<dbReference type="PRINTS" id="PR00069">
    <property type="entry name" value="ALDKETRDTASE"/>
</dbReference>
<reference evidence="2 3" key="1">
    <citation type="submission" date="2017-09" db="EMBL/GenBank/DDBJ databases">
        <title>Large-scale bioinformatics analysis of Bacillus genomes uncovers conserved roles of natural products in bacterial physiology.</title>
        <authorList>
            <consortium name="Agbiome Team Llc"/>
            <person name="Bleich R.M."/>
            <person name="Grubbs K.J."/>
            <person name="Santa Maria K.C."/>
            <person name="Allen S.E."/>
            <person name="Farag S."/>
            <person name="Shank E.A."/>
            <person name="Bowers A."/>
        </authorList>
    </citation>
    <scope>NUCLEOTIDE SEQUENCE [LARGE SCALE GENOMIC DNA]</scope>
    <source>
        <strain evidence="2 3">AFS021349</strain>
    </source>
</reference>
<accession>A0A2B6QJV9</accession>
<dbReference type="Proteomes" id="UP000220841">
    <property type="component" value="Unassembled WGS sequence"/>
</dbReference>
<dbReference type="SUPFAM" id="SSF51430">
    <property type="entry name" value="NAD(P)-linked oxidoreductase"/>
    <property type="match status" value="1"/>
</dbReference>
<organism evidence="2 3">
    <name type="scientific">Bacillus toyonensis</name>
    <dbReference type="NCBI Taxonomy" id="155322"/>
    <lineage>
        <taxon>Bacteria</taxon>
        <taxon>Bacillati</taxon>
        <taxon>Bacillota</taxon>
        <taxon>Bacilli</taxon>
        <taxon>Bacillales</taxon>
        <taxon>Bacillaceae</taxon>
        <taxon>Bacillus</taxon>
        <taxon>Bacillus cereus group</taxon>
    </lineage>
</organism>
<evidence type="ECO:0000313" key="2">
    <source>
        <dbReference type="EMBL" id="PEQ09616.1"/>
    </source>
</evidence>
<dbReference type="InterPro" id="IPR020471">
    <property type="entry name" value="AKR"/>
</dbReference>
<feature type="domain" description="NADP-dependent oxidoreductase" evidence="1">
    <location>
        <begin position="15"/>
        <end position="295"/>
    </location>
</feature>
<dbReference type="InterPro" id="IPR023210">
    <property type="entry name" value="NADP_OxRdtase_dom"/>
</dbReference>
<evidence type="ECO:0000313" key="3">
    <source>
        <dbReference type="Proteomes" id="UP000220841"/>
    </source>
</evidence>
<dbReference type="InterPro" id="IPR053135">
    <property type="entry name" value="AKR2_Oxidoreductase"/>
</dbReference>
<dbReference type="Gene3D" id="3.20.20.100">
    <property type="entry name" value="NADP-dependent oxidoreductase domain"/>
    <property type="match status" value="1"/>
</dbReference>
<dbReference type="CDD" id="cd19086">
    <property type="entry name" value="AKR_AKR11C1"/>
    <property type="match status" value="1"/>
</dbReference>